<evidence type="ECO:0000256" key="2">
    <source>
        <dbReference type="ARBA" id="ARBA00012438"/>
    </source>
</evidence>
<evidence type="ECO:0000256" key="3">
    <source>
        <dbReference type="SAM" id="Phobius"/>
    </source>
</evidence>
<sequence>MTASPCPPSLPATLWRSLPAAQAIALSVASILWLLGMPAVVALIYSLLIGNGISAAIHVLMFLVLRWQRQHPEHAHPRSADGFPGWPWMAACIVGGVTIGYVVGGGVASAITGLDGLWPRQERWGLWLRIFALSLIPGLAGTVFFYLRGRLEGAERLAAQARRDAAESQLRLLQSQLEPHMMFNTLANLRALIGIDPARAQAMLDHMIAWLRSTLGASRRDWHPLGDEFRHAEDYLALMRIRMGERLHTEQQLPAELTDVPLPPLLLQPLVENAIRHGLEPLRGPARLTVSAERSGEQLLLRVCDNGVGLGQGGTSGGSGFGLVQVRDRLATLYGSQASLQLQALPGGGTEAVVRLPLTPPASAQEPA</sequence>
<dbReference type="Pfam" id="PF02518">
    <property type="entry name" value="HATPase_c"/>
    <property type="match status" value="1"/>
</dbReference>
<dbReference type="AlphaFoldDB" id="A0A940YJ08"/>
<dbReference type="PROSITE" id="PS50109">
    <property type="entry name" value="HIS_KIN"/>
    <property type="match status" value="1"/>
</dbReference>
<gene>
    <name evidence="5" type="ORF">KAK06_11545</name>
</gene>
<feature type="transmembrane region" description="Helical" evidence="3">
    <location>
        <begin position="18"/>
        <end position="36"/>
    </location>
</feature>
<keyword evidence="5" id="KW-0808">Transferase</keyword>
<proteinExistence type="predicted"/>
<name>A0A940YJ08_9BURK</name>
<keyword evidence="3" id="KW-1133">Transmembrane helix</keyword>
<dbReference type="PANTHER" id="PTHR34220:SF9">
    <property type="entry name" value="SIGNAL TRANSDUCTION HISTIDINE KINASE INTERNAL REGION DOMAIN-CONTAINING PROTEIN"/>
    <property type="match status" value="1"/>
</dbReference>
<keyword evidence="3" id="KW-0812">Transmembrane</keyword>
<dbReference type="InterPro" id="IPR050640">
    <property type="entry name" value="Bact_2-comp_sensor_kinase"/>
</dbReference>
<dbReference type="Proteomes" id="UP000678374">
    <property type="component" value="Unassembled WGS sequence"/>
</dbReference>
<dbReference type="PRINTS" id="PR00344">
    <property type="entry name" value="BCTRLSENSOR"/>
</dbReference>
<dbReference type="EC" id="2.7.13.3" evidence="2"/>
<evidence type="ECO:0000313" key="6">
    <source>
        <dbReference type="Proteomes" id="UP000678374"/>
    </source>
</evidence>
<dbReference type="InterPro" id="IPR036890">
    <property type="entry name" value="HATPase_C_sf"/>
</dbReference>
<dbReference type="GO" id="GO:0000155">
    <property type="term" value="F:phosphorelay sensor kinase activity"/>
    <property type="evidence" value="ECO:0007669"/>
    <property type="project" value="InterPro"/>
</dbReference>
<reference evidence="5" key="1">
    <citation type="submission" date="2021-04" db="EMBL/GenBank/DDBJ databases">
        <title>The genome sequence of Ideonella sp. 4Y11.</title>
        <authorList>
            <person name="Liu Y."/>
        </authorList>
    </citation>
    <scope>NUCLEOTIDE SEQUENCE</scope>
    <source>
        <strain evidence="5">4Y11</strain>
    </source>
</reference>
<feature type="transmembrane region" description="Helical" evidence="3">
    <location>
        <begin position="126"/>
        <end position="147"/>
    </location>
</feature>
<protein>
    <recommendedName>
        <fullName evidence="2">histidine kinase</fullName>
        <ecNumber evidence="2">2.7.13.3</ecNumber>
    </recommendedName>
</protein>
<dbReference type="SUPFAM" id="SSF55874">
    <property type="entry name" value="ATPase domain of HSP90 chaperone/DNA topoisomerase II/histidine kinase"/>
    <property type="match status" value="1"/>
</dbReference>
<dbReference type="SMART" id="SM00387">
    <property type="entry name" value="HATPase_c"/>
    <property type="match status" value="1"/>
</dbReference>
<keyword evidence="5" id="KW-0418">Kinase</keyword>
<comment type="caution">
    <text evidence="5">The sequence shown here is derived from an EMBL/GenBank/DDBJ whole genome shotgun (WGS) entry which is preliminary data.</text>
</comment>
<keyword evidence="3" id="KW-0472">Membrane</keyword>
<dbReference type="Gene3D" id="3.30.565.10">
    <property type="entry name" value="Histidine kinase-like ATPase, C-terminal domain"/>
    <property type="match status" value="1"/>
</dbReference>
<feature type="transmembrane region" description="Helical" evidence="3">
    <location>
        <begin position="42"/>
        <end position="65"/>
    </location>
</feature>
<dbReference type="GO" id="GO:0016020">
    <property type="term" value="C:membrane"/>
    <property type="evidence" value="ECO:0007669"/>
    <property type="project" value="InterPro"/>
</dbReference>
<dbReference type="InterPro" id="IPR004358">
    <property type="entry name" value="Sig_transdc_His_kin-like_C"/>
</dbReference>
<feature type="domain" description="Histidine kinase" evidence="4">
    <location>
        <begin position="266"/>
        <end position="360"/>
    </location>
</feature>
<dbReference type="PANTHER" id="PTHR34220">
    <property type="entry name" value="SENSOR HISTIDINE KINASE YPDA"/>
    <property type="match status" value="1"/>
</dbReference>
<dbReference type="InterPro" id="IPR003594">
    <property type="entry name" value="HATPase_dom"/>
</dbReference>
<dbReference type="InterPro" id="IPR005467">
    <property type="entry name" value="His_kinase_dom"/>
</dbReference>
<evidence type="ECO:0000256" key="1">
    <source>
        <dbReference type="ARBA" id="ARBA00000085"/>
    </source>
</evidence>
<dbReference type="InterPro" id="IPR010559">
    <property type="entry name" value="Sig_transdc_His_kin_internal"/>
</dbReference>
<comment type="catalytic activity">
    <reaction evidence="1">
        <text>ATP + protein L-histidine = ADP + protein N-phospho-L-histidine.</text>
        <dbReference type="EC" id="2.7.13.3"/>
    </reaction>
</comment>
<dbReference type="EMBL" id="JAGQDE010000009">
    <property type="protein sequence ID" value="MBQ0959582.1"/>
    <property type="molecule type" value="Genomic_DNA"/>
</dbReference>
<dbReference type="RefSeq" id="WP_210802265.1">
    <property type="nucleotide sequence ID" value="NZ_JAGQDE010000009.1"/>
</dbReference>
<accession>A0A940YJ08</accession>
<evidence type="ECO:0000259" key="4">
    <source>
        <dbReference type="PROSITE" id="PS50109"/>
    </source>
</evidence>
<organism evidence="5 6">
    <name type="scientific">Ideonella aquatica</name>
    <dbReference type="NCBI Taxonomy" id="2824119"/>
    <lineage>
        <taxon>Bacteria</taxon>
        <taxon>Pseudomonadati</taxon>
        <taxon>Pseudomonadota</taxon>
        <taxon>Betaproteobacteria</taxon>
        <taxon>Burkholderiales</taxon>
        <taxon>Sphaerotilaceae</taxon>
        <taxon>Ideonella</taxon>
    </lineage>
</organism>
<evidence type="ECO:0000313" key="5">
    <source>
        <dbReference type="EMBL" id="MBQ0959582.1"/>
    </source>
</evidence>
<dbReference type="Pfam" id="PF06580">
    <property type="entry name" value="His_kinase"/>
    <property type="match status" value="1"/>
</dbReference>
<feature type="transmembrane region" description="Helical" evidence="3">
    <location>
        <begin position="86"/>
        <end position="114"/>
    </location>
</feature>
<keyword evidence="6" id="KW-1185">Reference proteome</keyword>